<dbReference type="EMBL" id="VDGI01000005">
    <property type="protein sequence ID" value="TQR20543.1"/>
    <property type="molecule type" value="Genomic_DNA"/>
</dbReference>
<evidence type="ECO:0000313" key="2">
    <source>
        <dbReference type="Proteomes" id="UP000316626"/>
    </source>
</evidence>
<protein>
    <recommendedName>
        <fullName evidence="3">DUF4309 domain-containing protein</fullName>
    </recommendedName>
</protein>
<evidence type="ECO:0008006" key="3">
    <source>
        <dbReference type="Google" id="ProtNLM"/>
    </source>
</evidence>
<keyword evidence="2" id="KW-1185">Reference proteome</keyword>
<dbReference type="Proteomes" id="UP000316626">
    <property type="component" value="Unassembled WGS sequence"/>
</dbReference>
<dbReference type="PROSITE" id="PS51257">
    <property type="entry name" value="PROKAR_LIPOPROTEIN"/>
    <property type="match status" value="1"/>
</dbReference>
<dbReference type="AlphaFoldDB" id="A0A544TSX6"/>
<dbReference type="RefSeq" id="WP_142641924.1">
    <property type="nucleotide sequence ID" value="NZ_VDGI01000005.1"/>
</dbReference>
<name>A0A544TSX6_9BACI</name>
<accession>A0A544TSX6</accession>
<sequence length="353" mass="40272">MIKKSMTILSLLFLLVACSQKETKEPVVEEKEKDNVEEAVTLPQTDEEWLALSLESKWNEKQDLSNVEFGEPVAVNFDGDFIPEVVMAYSTLDEQYGYLIGKFDEVSKIWELWENIVLENIQSIEALDKIALEDKSELLITKETSKESNTSLGMYRFSKVDNKIIEAASIDVDADKEVVIDPAQSLVSYYNEGSIIELKLENNKWLSGTDHKIYLKTSTNLFKEEYWDVIGEAPIRELPITLGTSYEETKQAIGTPKEEFSLEGGLCADYKNFFFCKAYFGEDGILQYTSKIPNKVTIEDFKEVLGEPEKEGLTDHPYIVYSFRYDLGDYIIILESNSEDPKGNIDKILVVKK</sequence>
<comment type="caution">
    <text evidence="1">The sequence shown here is derived from an EMBL/GenBank/DDBJ whole genome shotgun (WGS) entry which is preliminary data.</text>
</comment>
<proteinExistence type="predicted"/>
<organism evidence="1 2">
    <name type="scientific">Psychrobacillus vulpis</name>
    <dbReference type="NCBI Taxonomy" id="2325572"/>
    <lineage>
        <taxon>Bacteria</taxon>
        <taxon>Bacillati</taxon>
        <taxon>Bacillota</taxon>
        <taxon>Bacilli</taxon>
        <taxon>Bacillales</taxon>
        <taxon>Bacillaceae</taxon>
        <taxon>Psychrobacillus</taxon>
    </lineage>
</organism>
<reference evidence="1 2" key="1">
    <citation type="submission" date="2019-06" db="EMBL/GenBank/DDBJ databases">
        <title>Psychrobacillus vulpis sp. nov., a new species isolated from feces of a red fox that inhabits in The Tablas de Daimiel Natural Park, Albacete, Spain.</title>
        <authorList>
            <person name="Rodriguez M."/>
            <person name="Reina J.C."/>
            <person name="Bejar V."/>
            <person name="Llamas I."/>
        </authorList>
    </citation>
    <scope>NUCLEOTIDE SEQUENCE [LARGE SCALE GENOMIC DNA]</scope>
    <source>
        <strain evidence="1 2">Z8</strain>
    </source>
</reference>
<gene>
    <name evidence="1" type="ORF">FG384_07270</name>
</gene>
<evidence type="ECO:0000313" key="1">
    <source>
        <dbReference type="EMBL" id="TQR20543.1"/>
    </source>
</evidence>
<dbReference type="OrthoDB" id="2734134at2"/>